<proteinExistence type="predicted"/>
<name>A0A0F9A103_9ZZZZ</name>
<comment type="caution">
    <text evidence="1">The sequence shown here is derived from an EMBL/GenBank/DDBJ whole genome shotgun (WGS) entry which is preliminary data.</text>
</comment>
<gene>
    <name evidence="1" type="ORF">LCGC14_2628450</name>
</gene>
<evidence type="ECO:0000313" key="1">
    <source>
        <dbReference type="EMBL" id="KKL00840.1"/>
    </source>
</evidence>
<feature type="non-terminal residue" evidence="1">
    <location>
        <position position="382"/>
    </location>
</feature>
<organism evidence="1">
    <name type="scientific">marine sediment metagenome</name>
    <dbReference type="NCBI Taxonomy" id="412755"/>
    <lineage>
        <taxon>unclassified sequences</taxon>
        <taxon>metagenomes</taxon>
        <taxon>ecological metagenomes</taxon>
    </lineage>
</organism>
<dbReference type="AlphaFoldDB" id="A0A0F9A103"/>
<reference evidence="1" key="1">
    <citation type="journal article" date="2015" name="Nature">
        <title>Complex archaea that bridge the gap between prokaryotes and eukaryotes.</title>
        <authorList>
            <person name="Spang A."/>
            <person name="Saw J.H."/>
            <person name="Jorgensen S.L."/>
            <person name="Zaremba-Niedzwiedzka K."/>
            <person name="Martijn J."/>
            <person name="Lind A.E."/>
            <person name="van Eijk R."/>
            <person name="Schleper C."/>
            <person name="Guy L."/>
            <person name="Ettema T.J."/>
        </authorList>
    </citation>
    <scope>NUCLEOTIDE SEQUENCE</scope>
</reference>
<accession>A0A0F9A103</accession>
<protein>
    <submittedName>
        <fullName evidence="1">Uncharacterized protein</fullName>
    </submittedName>
</protein>
<dbReference type="EMBL" id="LAZR01045021">
    <property type="protein sequence ID" value="KKL00840.1"/>
    <property type="molecule type" value="Genomic_DNA"/>
</dbReference>
<sequence>MARTLNADLLTAQVSGYPVNGYQPAVRCILTSKNGLTLIVYSFDPTVTTNRLRHVEQTEERQNDSGIILLSNYDKAVPSLIGYQVDLGWGLNTTSGIQWASAVTPRLWVMVQSDISGGPKSAKPQLYTVLQLQGVWQVVLNRQPLRLPSTANTPPDPTIPLYRYDDENTISALTGKTIYGVIEYLIETALSAQTGKVWTLDALGDQDDGQINSTIPFPSGGKPLRTINVDTPFEFQTYGSIIRNLLEETSCILIPRASLAFKIIYPQTSDTADETYYSSASSGHPFYEVENRSLNMVPNHVEIFGGEDLEGQATVSGHWFDPDHYSTAPTTFTPEAIEAAYDGEFMPVTASGSTDNILWEIELDTVSQCETRASQLGRQLKD</sequence>